<dbReference type="Gene3D" id="3.40.50.150">
    <property type="entry name" value="Vaccinia Virus protein VP39"/>
    <property type="match status" value="1"/>
</dbReference>
<keyword evidence="3" id="KW-0808">Transferase</keyword>
<dbReference type="EC" id="2.1.1.-" evidence="3"/>
<keyword evidence="3" id="KW-0489">Methyltransferase</keyword>
<keyword evidence="4" id="KW-1185">Reference proteome</keyword>
<dbReference type="Gene3D" id="3.40.50.720">
    <property type="entry name" value="NAD(P)-binding Rossmann-like Domain"/>
    <property type="match status" value="1"/>
</dbReference>
<dbReference type="Pfam" id="PF08484">
    <property type="entry name" value="Methyltransf_14"/>
    <property type="match status" value="1"/>
</dbReference>
<comment type="caution">
    <text evidence="3">The sequence shown here is derived from an EMBL/GenBank/DDBJ whole genome shotgun (WGS) entry which is preliminary data.</text>
</comment>
<dbReference type="EMBL" id="JAVREJ010000006">
    <property type="protein sequence ID" value="MDT0350133.1"/>
    <property type="molecule type" value="Genomic_DNA"/>
</dbReference>
<evidence type="ECO:0000259" key="1">
    <source>
        <dbReference type="Pfam" id="PF08421"/>
    </source>
</evidence>
<dbReference type="Proteomes" id="UP001183202">
    <property type="component" value="Unassembled WGS sequence"/>
</dbReference>
<evidence type="ECO:0000259" key="2">
    <source>
        <dbReference type="Pfam" id="PF08484"/>
    </source>
</evidence>
<dbReference type="GO" id="GO:0032259">
    <property type="term" value="P:methylation"/>
    <property type="evidence" value="ECO:0007669"/>
    <property type="project" value="UniProtKB-KW"/>
</dbReference>
<protein>
    <submittedName>
        <fullName evidence="3">Class I SAM-dependent methyltransferase</fullName>
        <ecNumber evidence="3">2.1.1.-</ecNumber>
    </submittedName>
</protein>
<evidence type="ECO:0000313" key="4">
    <source>
        <dbReference type="Proteomes" id="UP001183202"/>
    </source>
</evidence>
<organism evidence="3 4">
    <name type="scientific">Pseudonocardia charpentierae</name>
    <dbReference type="NCBI Taxonomy" id="3075545"/>
    <lineage>
        <taxon>Bacteria</taxon>
        <taxon>Bacillati</taxon>
        <taxon>Actinomycetota</taxon>
        <taxon>Actinomycetes</taxon>
        <taxon>Pseudonocardiales</taxon>
        <taxon>Pseudonocardiaceae</taxon>
        <taxon>Pseudonocardia</taxon>
    </lineage>
</organism>
<dbReference type="Gene3D" id="6.20.50.110">
    <property type="entry name" value="Methyltransferase, zinc-binding domain"/>
    <property type="match status" value="1"/>
</dbReference>
<feature type="domain" description="C-methyltransferase" evidence="2">
    <location>
        <begin position="224"/>
        <end position="374"/>
    </location>
</feature>
<name>A0ABU2N866_9PSEU</name>
<proteinExistence type="predicted"/>
<dbReference type="InterPro" id="IPR029063">
    <property type="entry name" value="SAM-dependent_MTases_sf"/>
</dbReference>
<dbReference type="InterPro" id="IPR013630">
    <property type="entry name" value="Methyltransf_Zn-bd_dom_put"/>
</dbReference>
<dbReference type="RefSeq" id="WP_311556158.1">
    <property type="nucleotide sequence ID" value="NZ_JAVREJ010000006.1"/>
</dbReference>
<dbReference type="InterPro" id="IPR038576">
    <property type="entry name" value="Methyltransf_Zn-bd_dom_put_sf"/>
</dbReference>
<reference evidence="4" key="1">
    <citation type="submission" date="2023-07" db="EMBL/GenBank/DDBJ databases">
        <title>30 novel species of actinomycetes from the DSMZ collection.</title>
        <authorList>
            <person name="Nouioui I."/>
        </authorList>
    </citation>
    <scope>NUCLEOTIDE SEQUENCE [LARGE SCALE GENOMIC DNA]</scope>
    <source>
        <strain evidence="4">DSM 45834</strain>
    </source>
</reference>
<dbReference type="GO" id="GO:0008168">
    <property type="term" value="F:methyltransferase activity"/>
    <property type="evidence" value="ECO:0007669"/>
    <property type="project" value="UniProtKB-KW"/>
</dbReference>
<sequence>MTASPLADAVPAPAASAVACRFCGGTSGELVLDLGEQPSSELFPAAGDPGPDPLLPLRMWLCAGCGLAQLVGADDVTEEPLGFEPAALVRQRAAALERLVADGALPARGTVAEYPSPHGGTWLPELSAYGLTPAAPDASADVVVDACFGLMHFTDQRAALTERVARLAAGGTLLLQYHCLGAIVDGLQWNALRHGHYAYYSTPAMVGMLADVGLTATTAYRFPLYGGTVLLTATHDGSPTADLATVVDGEQATGVRDPAAVSALQASVGRTAEWLRATCAAERAAGRRVYGYCAASRAVALLRVAGLDASLLTAVADASPDKQGRRMPGTDIPIITPDALVAARPDVVLLFVSDLADEVRAALPGIEAAGGRWVDAGAGR</sequence>
<gene>
    <name evidence="3" type="ORF">RM445_11420</name>
</gene>
<feature type="domain" description="Methyltransferase putative zinc binding" evidence="1">
    <location>
        <begin position="20"/>
        <end position="70"/>
    </location>
</feature>
<dbReference type="Pfam" id="PF08421">
    <property type="entry name" value="Methyltransf_13"/>
    <property type="match status" value="1"/>
</dbReference>
<evidence type="ECO:0000313" key="3">
    <source>
        <dbReference type="EMBL" id="MDT0350133.1"/>
    </source>
</evidence>
<dbReference type="SUPFAM" id="SSF53335">
    <property type="entry name" value="S-adenosyl-L-methionine-dependent methyltransferases"/>
    <property type="match status" value="1"/>
</dbReference>
<accession>A0ABU2N866</accession>
<dbReference type="InterPro" id="IPR013691">
    <property type="entry name" value="MeTrfase_14"/>
</dbReference>